<feature type="domain" description="TIL" evidence="3">
    <location>
        <begin position="112"/>
        <end position="155"/>
    </location>
</feature>
<dbReference type="CDD" id="cd19941">
    <property type="entry name" value="TIL"/>
    <property type="match status" value="1"/>
</dbReference>
<evidence type="ECO:0000313" key="5">
    <source>
        <dbReference type="Proteomes" id="UP001142055"/>
    </source>
</evidence>
<dbReference type="InterPro" id="IPR002919">
    <property type="entry name" value="TIL_dom"/>
</dbReference>
<keyword evidence="2" id="KW-0732">Signal</keyword>
<evidence type="ECO:0000259" key="3">
    <source>
        <dbReference type="Pfam" id="PF01826"/>
    </source>
</evidence>
<dbReference type="SUPFAM" id="SSF57567">
    <property type="entry name" value="Serine protease inhibitors"/>
    <property type="match status" value="1"/>
</dbReference>
<evidence type="ECO:0000256" key="1">
    <source>
        <dbReference type="SAM" id="Phobius"/>
    </source>
</evidence>
<protein>
    <recommendedName>
        <fullName evidence="3">TIL domain-containing protein</fullName>
    </recommendedName>
</protein>
<keyword evidence="5" id="KW-1185">Reference proteome</keyword>
<feature type="transmembrane region" description="Helical" evidence="1">
    <location>
        <begin position="191"/>
        <end position="213"/>
    </location>
</feature>
<feature type="chain" id="PRO_5040272332" description="TIL domain-containing protein" evidence="2">
    <location>
        <begin position="23"/>
        <end position="380"/>
    </location>
</feature>
<dbReference type="Proteomes" id="UP001142055">
    <property type="component" value="Chromosome 1"/>
</dbReference>
<keyword evidence="1" id="KW-0812">Transmembrane</keyword>
<organism evidence="4 5">
    <name type="scientific">Blomia tropicalis</name>
    <name type="common">Mite</name>
    <dbReference type="NCBI Taxonomy" id="40697"/>
    <lineage>
        <taxon>Eukaryota</taxon>
        <taxon>Metazoa</taxon>
        <taxon>Ecdysozoa</taxon>
        <taxon>Arthropoda</taxon>
        <taxon>Chelicerata</taxon>
        <taxon>Arachnida</taxon>
        <taxon>Acari</taxon>
        <taxon>Acariformes</taxon>
        <taxon>Sarcoptiformes</taxon>
        <taxon>Astigmata</taxon>
        <taxon>Glycyphagoidea</taxon>
        <taxon>Echimyopodidae</taxon>
        <taxon>Blomia</taxon>
    </lineage>
</organism>
<name>A0A9Q0MBJ3_BLOTA</name>
<evidence type="ECO:0000256" key="2">
    <source>
        <dbReference type="SAM" id="SignalP"/>
    </source>
</evidence>
<dbReference type="Pfam" id="PF01826">
    <property type="entry name" value="TIL"/>
    <property type="match status" value="1"/>
</dbReference>
<dbReference type="InterPro" id="IPR036084">
    <property type="entry name" value="Ser_inhib-like_sf"/>
</dbReference>
<dbReference type="EMBL" id="JAPWDV010000001">
    <property type="protein sequence ID" value="KAJ6221532.1"/>
    <property type="molecule type" value="Genomic_DNA"/>
</dbReference>
<reference evidence="4" key="1">
    <citation type="submission" date="2022-12" db="EMBL/GenBank/DDBJ databases">
        <title>Genome assemblies of Blomia tropicalis.</title>
        <authorList>
            <person name="Cui Y."/>
        </authorList>
    </citation>
    <scope>NUCLEOTIDE SEQUENCE</scope>
    <source>
        <tissue evidence="4">Adult mites</tissue>
    </source>
</reference>
<proteinExistence type="predicted"/>
<gene>
    <name evidence="4" type="ORF">RDWZM_000077</name>
</gene>
<comment type="caution">
    <text evidence="4">The sequence shown here is derived from an EMBL/GenBank/DDBJ whole genome shotgun (WGS) entry which is preliminary data.</text>
</comment>
<evidence type="ECO:0000313" key="4">
    <source>
        <dbReference type="EMBL" id="KAJ6221532.1"/>
    </source>
</evidence>
<sequence>MFVLNTIVLIILINSFDGTTEAAPSPLEETTEPSSNIINGTVYTEISVTSGPLADASSDIMITTMASNIESIDAANNMTTVTIDIPTTTAPSIDNSKKLIVSASPPDMSIRCKAQSEIHSNCSNSCPASCEEPTRKPCRNFCWNGCECAPGYVKTINGNVFRSKIVLNVARTNITVIVDQIVSHLVERIKIYLSIVIIVPVVNVAVSVIMVLYETWRRMVPAFQLENVLKNVDPTNIGMSMVNRVYEAYKIRDQSVYLSHPSLVAYAIQALYETGPTNNVNQFPQLKIDATQTKPIHIVILNVPEIVLMKISDKCVQPFVIVDVSATKAIDVTVPAIVFYQTIAEPLVQTMRRPSFPFKRTSNCIFVVHFRFISTKKMIE</sequence>
<dbReference type="AlphaFoldDB" id="A0A9Q0MBJ3"/>
<keyword evidence="1" id="KW-1133">Transmembrane helix</keyword>
<keyword evidence="1" id="KW-0472">Membrane</keyword>
<feature type="signal peptide" evidence="2">
    <location>
        <begin position="1"/>
        <end position="22"/>
    </location>
</feature>
<accession>A0A9Q0MBJ3</accession>
<dbReference type="Gene3D" id="2.10.25.10">
    <property type="entry name" value="Laminin"/>
    <property type="match status" value="1"/>
</dbReference>